<dbReference type="FunFam" id="3.40.50.300:FF:000011">
    <property type="entry name" value="Putative ABC transporter ATP-binding component"/>
    <property type="match status" value="1"/>
</dbReference>
<dbReference type="Gene3D" id="3.40.50.300">
    <property type="entry name" value="P-loop containing nucleotide triphosphate hydrolases"/>
    <property type="match status" value="2"/>
</dbReference>
<dbReference type="InterPro" id="IPR003593">
    <property type="entry name" value="AAA+_ATPase"/>
</dbReference>
<dbReference type="OrthoDB" id="9801441at2"/>
<dbReference type="SUPFAM" id="SSF52540">
    <property type="entry name" value="P-loop containing nucleoside triphosphate hydrolases"/>
    <property type="match status" value="2"/>
</dbReference>
<dbReference type="FunFam" id="3.40.50.300:FF:000905">
    <property type="entry name" value="Heme ABC transporter ATP-binding protein"/>
    <property type="match status" value="1"/>
</dbReference>
<dbReference type="Proteomes" id="UP000181899">
    <property type="component" value="Unassembled WGS sequence"/>
</dbReference>
<dbReference type="Pfam" id="PF12848">
    <property type="entry name" value="ABC_tran_Xtn"/>
    <property type="match status" value="1"/>
</dbReference>
<dbReference type="AlphaFoldDB" id="A0A1I5ERL8"/>
<dbReference type="GO" id="GO:0016887">
    <property type="term" value="F:ATP hydrolysis activity"/>
    <property type="evidence" value="ECO:0007669"/>
    <property type="project" value="InterPro"/>
</dbReference>
<protein>
    <submittedName>
        <fullName evidence="5">ATPase components of ABC transporters with duplicated ATPase domains</fullName>
    </submittedName>
</protein>
<accession>A0A1I5ERL8</accession>
<feature type="domain" description="ABC transporter" evidence="4">
    <location>
        <begin position="4"/>
        <end position="259"/>
    </location>
</feature>
<dbReference type="SMART" id="SM00382">
    <property type="entry name" value="AAA"/>
    <property type="match status" value="2"/>
</dbReference>
<reference evidence="5 6" key="1">
    <citation type="submission" date="2016-10" db="EMBL/GenBank/DDBJ databases">
        <authorList>
            <person name="de Groot N.N."/>
        </authorList>
    </citation>
    <scope>NUCLEOTIDE SEQUENCE [LARGE SCALE GENOMIC DNA]</scope>
    <source>
        <strain evidence="5 6">ML2</strain>
    </source>
</reference>
<dbReference type="EMBL" id="FOVK01000020">
    <property type="protein sequence ID" value="SFO14174.1"/>
    <property type="molecule type" value="Genomic_DNA"/>
</dbReference>
<dbReference type="PANTHER" id="PTHR42855:SF2">
    <property type="entry name" value="DRUG RESISTANCE ABC TRANSPORTER,ATP-BINDING PROTEIN"/>
    <property type="match status" value="1"/>
</dbReference>
<name>A0A1I5ERL8_9CLOT</name>
<feature type="coiled-coil region" evidence="3">
    <location>
        <begin position="248"/>
        <end position="275"/>
    </location>
</feature>
<proteinExistence type="predicted"/>
<dbReference type="GO" id="GO:0005524">
    <property type="term" value="F:ATP binding"/>
    <property type="evidence" value="ECO:0007669"/>
    <property type="project" value="UniProtKB-KW"/>
</dbReference>
<dbReference type="PANTHER" id="PTHR42855">
    <property type="entry name" value="ABC TRANSPORTER ATP-BINDING SUBUNIT"/>
    <property type="match status" value="1"/>
</dbReference>
<dbReference type="Pfam" id="PF00005">
    <property type="entry name" value="ABC_tran"/>
    <property type="match status" value="2"/>
</dbReference>
<keyword evidence="3" id="KW-0175">Coiled coil</keyword>
<gene>
    <name evidence="5" type="ORF">SAMN04488695_1207</name>
</gene>
<evidence type="ECO:0000256" key="3">
    <source>
        <dbReference type="SAM" id="Coils"/>
    </source>
</evidence>
<feature type="domain" description="ABC transporter" evidence="4">
    <location>
        <begin position="320"/>
        <end position="518"/>
    </location>
</feature>
<dbReference type="PROSITE" id="PS00211">
    <property type="entry name" value="ABC_TRANSPORTER_1"/>
    <property type="match status" value="2"/>
</dbReference>
<keyword evidence="1" id="KW-0547">Nucleotide-binding</keyword>
<dbReference type="InterPro" id="IPR051309">
    <property type="entry name" value="ABCF_ATPase"/>
</dbReference>
<evidence type="ECO:0000256" key="2">
    <source>
        <dbReference type="ARBA" id="ARBA00022840"/>
    </source>
</evidence>
<dbReference type="InterPro" id="IPR003439">
    <property type="entry name" value="ABC_transporter-like_ATP-bd"/>
</dbReference>
<evidence type="ECO:0000313" key="6">
    <source>
        <dbReference type="Proteomes" id="UP000181899"/>
    </source>
</evidence>
<dbReference type="InterPro" id="IPR017871">
    <property type="entry name" value="ABC_transporter-like_CS"/>
</dbReference>
<evidence type="ECO:0000259" key="4">
    <source>
        <dbReference type="PROSITE" id="PS50893"/>
    </source>
</evidence>
<dbReference type="InterPro" id="IPR032781">
    <property type="entry name" value="ABC_tran_Xtn"/>
</dbReference>
<keyword evidence="2" id="KW-0067">ATP-binding</keyword>
<dbReference type="PROSITE" id="PS50893">
    <property type="entry name" value="ABC_TRANSPORTER_2"/>
    <property type="match status" value="2"/>
</dbReference>
<dbReference type="RefSeq" id="WP_074913146.1">
    <property type="nucleotide sequence ID" value="NZ_FOVK01000020.1"/>
</dbReference>
<dbReference type="InterPro" id="IPR027417">
    <property type="entry name" value="P-loop_NTPase"/>
</dbReference>
<keyword evidence="6" id="KW-1185">Reference proteome</keyword>
<organism evidence="5 6">
    <name type="scientific">Proteiniclasticum ruminis</name>
    <dbReference type="NCBI Taxonomy" id="398199"/>
    <lineage>
        <taxon>Bacteria</taxon>
        <taxon>Bacillati</taxon>
        <taxon>Bacillota</taxon>
        <taxon>Clostridia</taxon>
        <taxon>Eubacteriales</taxon>
        <taxon>Clostridiaceae</taxon>
        <taxon>Proteiniclasticum</taxon>
    </lineage>
</organism>
<dbReference type="CDD" id="cd03221">
    <property type="entry name" value="ABCF_EF-3"/>
    <property type="match status" value="2"/>
</dbReference>
<evidence type="ECO:0000256" key="1">
    <source>
        <dbReference type="ARBA" id="ARBA00022741"/>
    </source>
</evidence>
<evidence type="ECO:0000313" key="5">
    <source>
        <dbReference type="EMBL" id="SFO14174.1"/>
    </source>
</evidence>
<sequence length="518" mass="59004">MSILTVKNVSHGFGDRAIFEDVSFRLLKGEHVGIIGANGEGKSTFMNIVTGKLMPDEGTVEWANRVRVGYLDQHSSLQKGATIRDVLKSAFQYLFDMEQEIFSIGDKMGSCTEEELYKLMDEMGTLQDILDNSGFYNIDPKVEEVARGLGLRDVGLDKMVDELSGGQRSKVLLGKLLLESPDILLLDEPTNYLDEEHIDWLKVYLKSYENAFMLISHDIPFINEVVNLIYHMENRALTRYVGNYDAFQEVYEARKKQVEAAYERQQQEIGKLEDFIARNKARVATSNMAKSRQKKLDKMDKIELMKDKPKPSFDFKIGKTSGKLIFKTDHLVIGYDEPLTKPVNVYLEKGMKVALTGANGLGKSTLLKSLMGLLPPFSGEIETGENIEIGYFEQEGQKDNYNTCIEEFWASYPSYNQYEVRSALAKCGLTTKHIESKVMVLSGGEQAKVRLAKVMNRDANVLILDEPTNHLDQDAKDELKRALQEYKGTILLVSHEREFYEEIATHIWNCEEWTRKIF</sequence>